<sequence>MADPDQKNRLKEVGNEHEAIQRDAEETSLHVDSEDYMTDAGSTNDANQLDTEEPSLESDPEDDLTDTESVDESLDSDSEEDQADPSDLNDSEDLDESHIEIESSDSDSSNDSYPLVRQRKPEPLTEERKMELLQWVPSQKADSDRISMLDISLEIREIIYKEALVCEGSICAREDLLEFSLEFDEAHDSSDSGVDKCRPFTQIFCVCRQLYAECEKVFYSCNRFVGRPQAIHSFRDHEIKFVPSPYNTLVRRVEYGVYWESLQNWPGAFCDHLNKVREWMPATNHVQYKLRWADNLIDLDGNSSPEASLKRTVGLLKCYTLKDQKLPEWLEFSIHGTKEEEKHMAAAMAMWRKKTADSTGLDDEGTP</sequence>
<protein>
    <submittedName>
        <fullName evidence="2 4">Uncharacterized protein</fullName>
    </submittedName>
</protein>
<dbReference type="RefSeq" id="XP_033571041.1">
    <property type="nucleotide sequence ID" value="XM_033726099.1"/>
</dbReference>
<evidence type="ECO:0000313" key="3">
    <source>
        <dbReference type="Proteomes" id="UP000504636"/>
    </source>
</evidence>
<reference evidence="4" key="2">
    <citation type="submission" date="2020-04" db="EMBL/GenBank/DDBJ databases">
        <authorList>
            <consortium name="NCBI Genome Project"/>
        </authorList>
    </citation>
    <scope>NUCLEOTIDE SEQUENCE</scope>
    <source>
        <strain evidence="4">CBS 304.34</strain>
    </source>
</reference>
<feature type="compositionally biased region" description="Acidic residues" evidence="1">
    <location>
        <begin position="50"/>
        <end position="95"/>
    </location>
</feature>
<dbReference type="InterPro" id="IPR038883">
    <property type="entry name" value="AN11006-like"/>
</dbReference>
<feature type="region of interest" description="Disordered" evidence="1">
    <location>
        <begin position="1"/>
        <end position="124"/>
    </location>
</feature>
<dbReference type="GeneID" id="54466992"/>
<keyword evidence="3" id="KW-1185">Reference proteome</keyword>
<name>A0A6A6Y8D5_9PEZI</name>
<evidence type="ECO:0000313" key="2">
    <source>
        <dbReference type="EMBL" id="KAF2804077.1"/>
    </source>
</evidence>
<dbReference type="OrthoDB" id="5272396at2759"/>
<gene>
    <name evidence="2 4" type="ORF">BDZ99DRAFT_526116</name>
</gene>
<reference evidence="2 4" key="1">
    <citation type="journal article" date="2020" name="Stud. Mycol.">
        <title>101 Dothideomycetes genomes: a test case for predicting lifestyles and emergence of pathogens.</title>
        <authorList>
            <person name="Haridas S."/>
            <person name="Albert R."/>
            <person name="Binder M."/>
            <person name="Bloem J."/>
            <person name="Labutti K."/>
            <person name="Salamov A."/>
            <person name="Andreopoulos B."/>
            <person name="Baker S."/>
            <person name="Barry K."/>
            <person name="Bills G."/>
            <person name="Bluhm B."/>
            <person name="Cannon C."/>
            <person name="Castanera R."/>
            <person name="Culley D."/>
            <person name="Daum C."/>
            <person name="Ezra D."/>
            <person name="Gonzalez J."/>
            <person name="Henrissat B."/>
            <person name="Kuo A."/>
            <person name="Liang C."/>
            <person name="Lipzen A."/>
            <person name="Lutzoni F."/>
            <person name="Magnuson J."/>
            <person name="Mondo S."/>
            <person name="Nolan M."/>
            <person name="Ohm R."/>
            <person name="Pangilinan J."/>
            <person name="Park H.-J."/>
            <person name="Ramirez L."/>
            <person name="Alfaro M."/>
            <person name="Sun H."/>
            <person name="Tritt A."/>
            <person name="Yoshinaga Y."/>
            <person name="Zwiers L.-H."/>
            <person name="Turgeon B."/>
            <person name="Goodwin S."/>
            <person name="Spatafora J."/>
            <person name="Crous P."/>
            <person name="Grigoriev I."/>
        </authorList>
    </citation>
    <scope>NUCLEOTIDE SEQUENCE</scope>
    <source>
        <strain evidence="2 4">CBS 304.34</strain>
    </source>
</reference>
<feature type="compositionally biased region" description="Basic and acidic residues" evidence="1">
    <location>
        <begin position="1"/>
        <end position="33"/>
    </location>
</feature>
<organism evidence="2">
    <name type="scientific">Mytilinidion resinicola</name>
    <dbReference type="NCBI Taxonomy" id="574789"/>
    <lineage>
        <taxon>Eukaryota</taxon>
        <taxon>Fungi</taxon>
        <taxon>Dikarya</taxon>
        <taxon>Ascomycota</taxon>
        <taxon>Pezizomycotina</taxon>
        <taxon>Dothideomycetes</taxon>
        <taxon>Pleosporomycetidae</taxon>
        <taxon>Mytilinidiales</taxon>
        <taxon>Mytilinidiaceae</taxon>
        <taxon>Mytilinidion</taxon>
    </lineage>
</organism>
<reference evidence="4" key="3">
    <citation type="submission" date="2025-04" db="UniProtKB">
        <authorList>
            <consortium name="RefSeq"/>
        </authorList>
    </citation>
    <scope>IDENTIFICATION</scope>
    <source>
        <strain evidence="4">CBS 304.34</strain>
    </source>
</reference>
<feature type="compositionally biased region" description="Polar residues" evidence="1">
    <location>
        <begin position="40"/>
        <end position="49"/>
    </location>
</feature>
<dbReference type="Proteomes" id="UP000504636">
    <property type="component" value="Unplaced"/>
</dbReference>
<dbReference type="AlphaFoldDB" id="A0A6A6Y8D5"/>
<dbReference type="PANTHER" id="PTHR42085">
    <property type="entry name" value="F-BOX DOMAIN-CONTAINING PROTEIN"/>
    <property type="match status" value="1"/>
</dbReference>
<evidence type="ECO:0000313" key="4">
    <source>
        <dbReference type="RefSeq" id="XP_033571041.1"/>
    </source>
</evidence>
<evidence type="ECO:0000256" key="1">
    <source>
        <dbReference type="SAM" id="MobiDB-lite"/>
    </source>
</evidence>
<dbReference type="EMBL" id="MU003715">
    <property type="protein sequence ID" value="KAF2804077.1"/>
    <property type="molecule type" value="Genomic_DNA"/>
</dbReference>
<dbReference type="PANTHER" id="PTHR42085:SF4">
    <property type="entry name" value="F-BOX DOMAIN-CONTAINING PROTEIN"/>
    <property type="match status" value="1"/>
</dbReference>
<accession>A0A6A6Y8D5</accession>
<proteinExistence type="predicted"/>